<feature type="compositionally biased region" description="Low complexity" evidence="1">
    <location>
        <begin position="61"/>
        <end position="71"/>
    </location>
</feature>
<dbReference type="AlphaFoldDB" id="A0A067SRM9"/>
<name>A0A067SRM9_GALM3</name>
<evidence type="ECO:0008006" key="5">
    <source>
        <dbReference type="Google" id="ProtNLM"/>
    </source>
</evidence>
<reference evidence="4" key="1">
    <citation type="journal article" date="2014" name="Proc. Natl. Acad. Sci. U.S.A.">
        <title>Extensive sampling of basidiomycete genomes demonstrates inadequacy of the white-rot/brown-rot paradigm for wood decay fungi.</title>
        <authorList>
            <person name="Riley R."/>
            <person name="Salamov A.A."/>
            <person name="Brown D.W."/>
            <person name="Nagy L.G."/>
            <person name="Floudas D."/>
            <person name="Held B.W."/>
            <person name="Levasseur A."/>
            <person name="Lombard V."/>
            <person name="Morin E."/>
            <person name="Otillar R."/>
            <person name="Lindquist E.A."/>
            <person name="Sun H."/>
            <person name="LaButti K.M."/>
            <person name="Schmutz J."/>
            <person name="Jabbour D."/>
            <person name="Luo H."/>
            <person name="Baker S.E."/>
            <person name="Pisabarro A.G."/>
            <person name="Walton J.D."/>
            <person name="Blanchette R.A."/>
            <person name="Henrissat B."/>
            <person name="Martin F."/>
            <person name="Cullen D."/>
            <person name="Hibbett D.S."/>
            <person name="Grigoriev I.V."/>
        </authorList>
    </citation>
    <scope>NUCLEOTIDE SEQUENCE [LARGE SCALE GENOMIC DNA]</scope>
    <source>
        <strain evidence="4">CBS 339.88</strain>
    </source>
</reference>
<keyword evidence="2" id="KW-0472">Membrane</keyword>
<keyword evidence="2" id="KW-1133">Transmembrane helix</keyword>
<evidence type="ECO:0000313" key="4">
    <source>
        <dbReference type="Proteomes" id="UP000027222"/>
    </source>
</evidence>
<gene>
    <name evidence="3" type="ORF">GALMADRAFT_883502</name>
</gene>
<proteinExistence type="predicted"/>
<dbReference type="HOGENOM" id="CLU_1602839_0_0_1"/>
<organism evidence="3 4">
    <name type="scientific">Galerina marginata (strain CBS 339.88)</name>
    <dbReference type="NCBI Taxonomy" id="685588"/>
    <lineage>
        <taxon>Eukaryota</taxon>
        <taxon>Fungi</taxon>
        <taxon>Dikarya</taxon>
        <taxon>Basidiomycota</taxon>
        <taxon>Agaricomycotina</taxon>
        <taxon>Agaricomycetes</taxon>
        <taxon>Agaricomycetidae</taxon>
        <taxon>Agaricales</taxon>
        <taxon>Agaricineae</taxon>
        <taxon>Strophariaceae</taxon>
        <taxon>Galerina</taxon>
    </lineage>
</organism>
<keyword evidence="2" id="KW-0812">Transmembrane</keyword>
<evidence type="ECO:0000256" key="2">
    <source>
        <dbReference type="SAM" id="Phobius"/>
    </source>
</evidence>
<sequence length="166" mass="18501">MCFGASRRGQAGLRTTMTKTTQVITDGALFGRGQGRRGSKLTPRKLSGRTPVGPLCRHSRPTSSSSSWPASRLSLSRDTDAYLQRSTSKVRSTFIGPNTPARTASSRYSMSCYVAHVHFSPGYVFSPVLLFFFFSFAFHCFYLTFILCADTTLLFPVSWRRSTERS</sequence>
<feature type="transmembrane region" description="Helical" evidence="2">
    <location>
        <begin position="128"/>
        <end position="155"/>
    </location>
</feature>
<evidence type="ECO:0000313" key="3">
    <source>
        <dbReference type="EMBL" id="KDR70354.1"/>
    </source>
</evidence>
<keyword evidence="4" id="KW-1185">Reference proteome</keyword>
<evidence type="ECO:0000256" key="1">
    <source>
        <dbReference type="SAM" id="MobiDB-lite"/>
    </source>
</evidence>
<feature type="region of interest" description="Disordered" evidence="1">
    <location>
        <begin position="26"/>
        <end position="71"/>
    </location>
</feature>
<protein>
    <recommendedName>
        <fullName evidence="5">Transmembrane protein</fullName>
    </recommendedName>
</protein>
<accession>A0A067SRM9</accession>
<feature type="compositionally biased region" description="Basic residues" evidence="1">
    <location>
        <begin position="34"/>
        <end position="47"/>
    </location>
</feature>
<dbReference type="Proteomes" id="UP000027222">
    <property type="component" value="Unassembled WGS sequence"/>
</dbReference>
<dbReference type="EMBL" id="KL142397">
    <property type="protein sequence ID" value="KDR70354.1"/>
    <property type="molecule type" value="Genomic_DNA"/>
</dbReference>